<proteinExistence type="predicted"/>
<dbReference type="EMBL" id="JARJCW010000046">
    <property type="protein sequence ID" value="KAJ7204814.1"/>
    <property type="molecule type" value="Genomic_DNA"/>
</dbReference>
<evidence type="ECO:0000313" key="2">
    <source>
        <dbReference type="EMBL" id="KAJ7204814.1"/>
    </source>
</evidence>
<dbReference type="AlphaFoldDB" id="A0AAD6V796"/>
<keyword evidence="3" id="KW-1185">Reference proteome</keyword>
<sequence>MPVEEYIPWVAVPNGDGDTDASNEAQSVHILPSYDSEHETITLAEPKRLKPLPPVPFLPPRAPPSDHDLDLARRQRRASGGSLARPVVTVPRKRKPVLFVCNRNEYDSPISPMFPPPFQFQALSPGSPRTSFTAHAQPPIHTIPAVTPMTPFTLGFVQSPSLDSEWDRAFPPTPVSRFKQHCRYAYGGSVGSIPASVLADLRRLGEGHDSSDAPCARDDASSSDEDEECGGEGKVECDSDSWVPKTATRTSMKWVQDLGEDRWVADSYSTLLRAL</sequence>
<evidence type="ECO:0000313" key="3">
    <source>
        <dbReference type="Proteomes" id="UP001219525"/>
    </source>
</evidence>
<accession>A0AAD6V796</accession>
<feature type="compositionally biased region" description="Basic and acidic residues" evidence="1">
    <location>
        <begin position="207"/>
        <end position="220"/>
    </location>
</feature>
<feature type="region of interest" description="Disordered" evidence="1">
    <location>
        <begin position="207"/>
        <end position="244"/>
    </location>
</feature>
<evidence type="ECO:0000256" key="1">
    <source>
        <dbReference type="SAM" id="MobiDB-lite"/>
    </source>
</evidence>
<feature type="compositionally biased region" description="Pro residues" evidence="1">
    <location>
        <begin position="51"/>
        <end position="63"/>
    </location>
</feature>
<feature type="compositionally biased region" description="Acidic residues" evidence="1">
    <location>
        <begin position="221"/>
        <end position="230"/>
    </location>
</feature>
<dbReference type="Proteomes" id="UP001219525">
    <property type="component" value="Unassembled WGS sequence"/>
</dbReference>
<name>A0AAD6V796_9AGAR</name>
<reference evidence="2" key="1">
    <citation type="submission" date="2023-03" db="EMBL/GenBank/DDBJ databases">
        <title>Massive genome expansion in bonnet fungi (Mycena s.s.) driven by repeated elements and novel gene families across ecological guilds.</title>
        <authorList>
            <consortium name="Lawrence Berkeley National Laboratory"/>
            <person name="Harder C.B."/>
            <person name="Miyauchi S."/>
            <person name="Viragh M."/>
            <person name="Kuo A."/>
            <person name="Thoen E."/>
            <person name="Andreopoulos B."/>
            <person name="Lu D."/>
            <person name="Skrede I."/>
            <person name="Drula E."/>
            <person name="Henrissat B."/>
            <person name="Morin E."/>
            <person name="Kohler A."/>
            <person name="Barry K."/>
            <person name="LaButti K."/>
            <person name="Morin E."/>
            <person name="Salamov A."/>
            <person name="Lipzen A."/>
            <person name="Mereny Z."/>
            <person name="Hegedus B."/>
            <person name="Baldrian P."/>
            <person name="Stursova M."/>
            <person name="Weitz H."/>
            <person name="Taylor A."/>
            <person name="Grigoriev I.V."/>
            <person name="Nagy L.G."/>
            <person name="Martin F."/>
            <person name="Kauserud H."/>
        </authorList>
    </citation>
    <scope>NUCLEOTIDE SEQUENCE</scope>
    <source>
        <strain evidence="2">9144</strain>
    </source>
</reference>
<feature type="region of interest" description="Disordered" evidence="1">
    <location>
        <begin position="46"/>
        <end position="67"/>
    </location>
</feature>
<protein>
    <submittedName>
        <fullName evidence="2">Uncharacterized protein</fullName>
    </submittedName>
</protein>
<organism evidence="2 3">
    <name type="scientific">Mycena pura</name>
    <dbReference type="NCBI Taxonomy" id="153505"/>
    <lineage>
        <taxon>Eukaryota</taxon>
        <taxon>Fungi</taxon>
        <taxon>Dikarya</taxon>
        <taxon>Basidiomycota</taxon>
        <taxon>Agaricomycotina</taxon>
        <taxon>Agaricomycetes</taxon>
        <taxon>Agaricomycetidae</taxon>
        <taxon>Agaricales</taxon>
        <taxon>Marasmiineae</taxon>
        <taxon>Mycenaceae</taxon>
        <taxon>Mycena</taxon>
    </lineage>
</organism>
<gene>
    <name evidence="2" type="ORF">GGX14DRAFT_569393</name>
</gene>
<comment type="caution">
    <text evidence="2">The sequence shown here is derived from an EMBL/GenBank/DDBJ whole genome shotgun (WGS) entry which is preliminary data.</text>
</comment>